<feature type="compositionally biased region" description="Basic residues" evidence="2">
    <location>
        <begin position="347"/>
        <end position="357"/>
    </location>
</feature>
<gene>
    <name evidence="4" type="ORF">SAMEA4029009_CIC11G00000004062</name>
</gene>
<feature type="compositionally biased region" description="Basic and acidic residues" evidence="2">
    <location>
        <begin position="371"/>
        <end position="394"/>
    </location>
</feature>
<sequence>MKNKKNELWKLDLLEVKFKKASPRFPNTKKLLNAKNNSQLLKKLPRSHDEASKQILALKSDLFEKKFHGSYKKLLREVQRRFKQDQRSWTDAQKSLGEFFNNEKKVELLLQSRLIKLVTLAILTTKELKISPPDYFPDHLRTLITDKKNPANPSHFFITYCQNDKALNGYISKLWNAKEIKTLLGEIDWSFRKIRGDLSEAEKDARAKATGTKVKSVMNEDNDEEESEDSDDESGSEEEGHEAMDAEEAFDKFAGFDSMVGDSDEEQEFVADPNVNYNEITDEEASDSEHSESESEDDFFEVVKKESKTTKVTHELPELATGYFSGGSDDEEDVDNDKVVKAATTTRKNRRGQRARQKIWEQKYGSGANHVKKERDRVASEREQRQQEYEERQRKRELKAAQGSGANGVPLGTGKPLSAPATAAVHPSWEAKKRAEEKLKNVKFEGKKITFD</sequence>
<dbReference type="PANTHER" id="PTHR23325:SF1">
    <property type="entry name" value="SERUM RESPONSE FACTOR-BINDING PROTEIN 1"/>
    <property type="match status" value="1"/>
</dbReference>
<feature type="region of interest" description="Disordered" evidence="2">
    <location>
        <begin position="269"/>
        <end position="452"/>
    </location>
</feature>
<feature type="compositionally biased region" description="Basic and acidic residues" evidence="2">
    <location>
        <begin position="429"/>
        <end position="452"/>
    </location>
</feature>
<organism evidence="4 5">
    <name type="scientific">Sungouiella intermedia</name>
    <dbReference type="NCBI Taxonomy" id="45354"/>
    <lineage>
        <taxon>Eukaryota</taxon>
        <taxon>Fungi</taxon>
        <taxon>Dikarya</taxon>
        <taxon>Ascomycota</taxon>
        <taxon>Saccharomycotina</taxon>
        <taxon>Pichiomycetes</taxon>
        <taxon>Metschnikowiaceae</taxon>
        <taxon>Sungouiella</taxon>
    </lineage>
</organism>
<evidence type="ECO:0000256" key="1">
    <source>
        <dbReference type="ARBA" id="ARBA00023054"/>
    </source>
</evidence>
<dbReference type="InterPro" id="IPR015158">
    <property type="entry name" value="Bud22_dom"/>
</dbReference>
<dbReference type="PANTHER" id="PTHR23325">
    <property type="entry name" value="SERUM RESPONSE FACTOR-BINDING"/>
    <property type="match status" value="1"/>
</dbReference>
<dbReference type="GO" id="GO:0005634">
    <property type="term" value="C:nucleus"/>
    <property type="evidence" value="ECO:0007669"/>
    <property type="project" value="TreeGrafter"/>
</dbReference>
<protein>
    <submittedName>
        <fullName evidence="4">CIC11C00000004062</fullName>
    </submittedName>
</protein>
<dbReference type="Proteomes" id="UP000182259">
    <property type="component" value="Chromosome I"/>
</dbReference>
<keyword evidence="1" id="KW-0175">Coiled coil</keyword>
<feature type="region of interest" description="Disordered" evidence="2">
    <location>
        <begin position="202"/>
        <end position="243"/>
    </location>
</feature>
<reference evidence="4 5" key="1">
    <citation type="submission" date="2016-10" db="EMBL/GenBank/DDBJ databases">
        <authorList>
            <person name="de Groot N.N."/>
        </authorList>
    </citation>
    <scope>NUCLEOTIDE SEQUENCE [LARGE SCALE GENOMIC DNA]</scope>
    <source>
        <strain evidence="4 5">PYCC 4715</strain>
    </source>
</reference>
<proteinExistence type="predicted"/>
<evidence type="ECO:0000313" key="5">
    <source>
        <dbReference type="Proteomes" id="UP000182259"/>
    </source>
</evidence>
<feature type="compositionally biased region" description="Basic and acidic residues" evidence="2">
    <location>
        <begin position="301"/>
        <end position="317"/>
    </location>
</feature>
<dbReference type="GO" id="GO:0030686">
    <property type="term" value="C:90S preribosome"/>
    <property type="evidence" value="ECO:0007669"/>
    <property type="project" value="TreeGrafter"/>
</dbReference>
<feature type="domain" description="Bud22" evidence="3">
    <location>
        <begin position="70"/>
        <end position="452"/>
    </location>
</feature>
<dbReference type="Pfam" id="PF09073">
    <property type="entry name" value="BUD22"/>
    <property type="match status" value="1"/>
</dbReference>
<dbReference type="AlphaFoldDB" id="A0A1L0BEW8"/>
<dbReference type="EMBL" id="LT635764">
    <property type="protein sequence ID" value="SGZ50151.1"/>
    <property type="molecule type" value="Genomic_DNA"/>
</dbReference>
<accession>A0A1L0BEW8</accession>
<dbReference type="InterPro" id="IPR037393">
    <property type="entry name" value="Bud22/SRFB1"/>
</dbReference>
<evidence type="ECO:0000313" key="4">
    <source>
        <dbReference type="EMBL" id="SGZ50151.1"/>
    </source>
</evidence>
<name>A0A1L0BEW8_9ASCO</name>
<dbReference type="GO" id="GO:0030490">
    <property type="term" value="P:maturation of SSU-rRNA"/>
    <property type="evidence" value="ECO:0007669"/>
    <property type="project" value="TreeGrafter"/>
</dbReference>
<evidence type="ECO:0000256" key="2">
    <source>
        <dbReference type="SAM" id="MobiDB-lite"/>
    </source>
</evidence>
<evidence type="ECO:0000259" key="3">
    <source>
        <dbReference type="Pfam" id="PF09073"/>
    </source>
</evidence>
<feature type="compositionally biased region" description="Acidic residues" evidence="2">
    <location>
        <begin position="220"/>
        <end position="243"/>
    </location>
</feature>